<reference evidence="4 5" key="1">
    <citation type="submission" date="2018-04" db="EMBL/GenBank/DDBJ databases">
        <title>Genomic Encyclopedia of Archaeal and Bacterial Type Strains, Phase II (KMG-II): from individual species to whole genera.</title>
        <authorList>
            <person name="Goeker M."/>
        </authorList>
    </citation>
    <scope>NUCLEOTIDE SEQUENCE [LARGE SCALE GENOMIC DNA]</scope>
    <source>
        <strain evidence="4 5">DSM 5822</strain>
    </source>
</reference>
<dbReference type="SUPFAM" id="SSF52540">
    <property type="entry name" value="P-loop containing nucleoside triphosphate hydrolases"/>
    <property type="match status" value="1"/>
</dbReference>
<organism evidence="4 5">
    <name type="scientific">Agitococcus lubricus</name>
    <dbReference type="NCBI Taxonomy" id="1077255"/>
    <lineage>
        <taxon>Bacteria</taxon>
        <taxon>Pseudomonadati</taxon>
        <taxon>Pseudomonadota</taxon>
        <taxon>Gammaproteobacteria</taxon>
        <taxon>Moraxellales</taxon>
        <taxon>Moraxellaceae</taxon>
        <taxon>Agitococcus</taxon>
    </lineage>
</organism>
<dbReference type="InterPro" id="IPR000212">
    <property type="entry name" value="DNA_helicase_UvrD/REP"/>
</dbReference>
<comment type="caution">
    <text evidence="4">The sequence shown here is derived from an EMBL/GenBank/DDBJ whole genome shotgun (WGS) entry which is preliminary data.</text>
</comment>
<accession>A0A2T5ITH6</accession>
<name>A0A2T5ITH6_9GAMM</name>
<dbReference type="InterPro" id="IPR027417">
    <property type="entry name" value="P-loop_NTPase"/>
</dbReference>
<feature type="region of interest" description="Disordered" evidence="2">
    <location>
        <begin position="468"/>
        <end position="488"/>
    </location>
</feature>
<dbReference type="GO" id="GO:0043138">
    <property type="term" value="F:3'-5' DNA helicase activity"/>
    <property type="evidence" value="ECO:0007669"/>
    <property type="project" value="TreeGrafter"/>
</dbReference>
<dbReference type="PANTHER" id="PTHR11070:SF2">
    <property type="entry name" value="ATP-DEPENDENT DNA HELICASE SRS2"/>
    <property type="match status" value="1"/>
</dbReference>
<keyword evidence="5" id="KW-1185">Reference proteome</keyword>
<dbReference type="GO" id="GO:0003677">
    <property type="term" value="F:DNA binding"/>
    <property type="evidence" value="ECO:0007669"/>
    <property type="project" value="InterPro"/>
</dbReference>
<evidence type="ECO:0000259" key="3">
    <source>
        <dbReference type="Pfam" id="PF13538"/>
    </source>
</evidence>
<dbReference type="OrthoDB" id="9787585at2"/>
<dbReference type="Gene3D" id="3.40.50.300">
    <property type="entry name" value="P-loop containing nucleotide triphosphate hydrolases"/>
    <property type="match status" value="2"/>
</dbReference>
<dbReference type="Proteomes" id="UP000244223">
    <property type="component" value="Unassembled WGS sequence"/>
</dbReference>
<keyword evidence="4" id="KW-0378">Hydrolase</keyword>
<dbReference type="AlphaFoldDB" id="A0A2T5ITH6"/>
<keyword evidence="4" id="KW-0067">ATP-binding</keyword>
<dbReference type="InterPro" id="IPR027785">
    <property type="entry name" value="UvrD-like_helicase_C"/>
</dbReference>
<dbReference type="RefSeq" id="WP_107866851.1">
    <property type="nucleotide sequence ID" value="NZ_QAON01000021.1"/>
</dbReference>
<evidence type="ECO:0000256" key="1">
    <source>
        <dbReference type="ARBA" id="ARBA00034923"/>
    </source>
</evidence>
<evidence type="ECO:0000313" key="4">
    <source>
        <dbReference type="EMBL" id="PTQ87167.1"/>
    </source>
</evidence>
<feature type="domain" description="UvrD-like helicase C-terminal" evidence="3">
    <location>
        <begin position="817"/>
        <end position="867"/>
    </location>
</feature>
<evidence type="ECO:0000313" key="5">
    <source>
        <dbReference type="Proteomes" id="UP000244223"/>
    </source>
</evidence>
<protein>
    <recommendedName>
        <fullName evidence="1">DNA 3'-5' helicase II</fullName>
    </recommendedName>
</protein>
<gene>
    <name evidence="4" type="ORF">C8N29_1212</name>
</gene>
<evidence type="ECO:0000256" key="2">
    <source>
        <dbReference type="SAM" id="MobiDB-lite"/>
    </source>
</evidence>
<keyword evidence="4" id="KW-0547">Nucleotide-binding</keyword>
<dbReference type="GO" id="GO:0005524">
    <property type="term" value="F:ATP binding"/>
    <property type="evidence" value="ECO:0007669"/>
    <property type="project" value="InterPro"/>
</dbReference>
<proteinExistence type="predicted"/>
<keyword evidence="4" id="KW-0347">Helicase</keyword>
<dbReference type="Pfam" id="PF13538">
    <property type="entry name" value="UvrD_C_2"/>
    <property type="match status" value="1"/>
</dbReference>
<dbReference type="PANTHER" id="PTHR11070">
    <property type="entry name" value="UVRD / RECB / PCRA DNA HELICASE FAMILY MEMBER"/>
    <property type="match status" value="1"/>
</dbReference>
<dbReference type="GO" id="GO:0000725">
    <property type="term" value="P:recombinational repair"/>
    <property type="evidence" value="ECO:0007669"/>
    <property type="project" value="TreeGrafter"/>
</dbReference>
<dbReference type="EMBL" id="QAON01000021">
    <property type="protein sequence ID" value="PTQ87167.1"/>
    <property type="molecule type" value="Genomic_DNA"/>
</dbReference>
<sequence>MNQSDFQSLANESLNTFAEIASTAVNKLNSQSSVSPHIFASGNTFTGGEAFGNLDDIQQKNRESLISLQHEPAIARLVLEDESGEQRVFYIARKGSLILASGKQLAAYGSPIGRLAEAPVGEERSVQLPKGKKSFTLIEKTNFDPRFLDNQWDSIRNQYRHMELGVFSIESLRALLQAQDIDASDELDRMLEQAETASLVNQGITHQIRIAMGLRDQPILDQFQGDIFRLPLDSQLIILGPPGTGKTTTLIKRLGQKIDLENLEEDESRIASLSGQLGLHASNWLMFTPSDLLKHYLKEAFNKEQVPASDARIKTWGAYRNDIARNTMGILRSANTGRYTLKPDMENLSAEIITDPRKWFELFSAFHDQRLRSQLLEGAEIAKDAAPVKGQAIAQQILKFTERLAGLSWMEIYRELGLFEEKIKAALEESRTVTDDLLKKERNRLYNADKEIFLRMSKLLAELKLEDEPDEEAEFDEDEPEISTQTSSDIQKAVKAYVSALRTLARSRYRKRSMPKASRAARIVDWLEVNIPAEPVLLEIGQRISFQNGLRRFVNAFRRYVADVPASYQAFRKQHAGNLNLYKESPVSPLHLCSTELDAIVLLILRNARELLLQDYIARDITSVRFESLRNLSTLFRTQIMVDEATDFSVIQLACMEALTSLHTRSFFACGDFNQRITTTGIRSKDQLSWVSPRIVEKNITLVYRQSRALNMFSGQLLKLLNGDLSSHGELPKESTHEGVQPVLLENASVDSAVEWIAQRIKEVESSVKLMPTIAVLMNAEEEVKPMAEKLSAHLEAINLRAVACEEGQILGEGADVRVFNVQHIKGLEFEAVFFVGVDRLAEYKPELFDRYLYVGATRAATYLGLVCYQELPSKMDELRSEFVEEWV</sequence>
<feature type="compositionally biased region" description="Acidic residues" evidence="2">
    <location>
        <begin position="468"/>
        <end position="481"/>
    </location>
</feature>